<accession>A0A9D4BWV1</accession>
<dbReference type="AlphaFoldDB" id="A0A9D4BWV1"/>
<dbReference type="EMBL" id="JAIWYP010000014">
    <property type="protein sequence ID" value="KAH3712682.1"/>
    <property type="molecule type" value="Genomic_DNA"/>
</dbReference>
<evidence type="ECO:0000313" key="1">
    <source>
        <dbReference type="EMBL" id="KAH3712682.1"/>
    </source>
</evidence>
<name>A0A9D4BWV1_DREPO</name>
<organism evidence="1 2">
    <name type="scientific">Dreissena polymorpha</name>
    <name type="common">Zebra mussel</name>
    <name type="synonym">Mytilus polymorpha</name>
    <dbReference type="NCBI Taxonomy" id="45954"/>
    <lineage>
        <taxon>Eukaryota</taxon>
        <taxon>Metazoa</taxon>
        <taxon>Spiralia</taxon>
        <taxon>Lophotrochozoa</taxon>
        <taxon>Mollusca</taxon>
        <taxon>Bivalvia</taxon>
        <taxon>Autobranchia</taxon>
        <taxon>Heteroconchia</taxon>
        <taxon>Euheterodonta</taxon>
        <taxon>Imparidentia</taxon>
        <taxon>Neoheterodontei</taxon>
        <taxon>Myida</taxon>
        <taxon>Dreissenoidea</taxon>
        <taxon>Dreissenidae</taxon>
        <taxon>Dreissena</taxon>
    </lineage>
</organism>
<dbReference type="Proteomes" id="UP000828390">
    <property type="component" value="Unassembled WGS sequence"/>
</dbReference>
<gene>
    <name evidence="1" type="ORF">DPMN_072435</name>
</gene>
<sequence>MSCLHDGYCTDIAAARGTPCDDPSLNKWCKDGKCVAKGTSADIDFISTTTTTTTEPTTTLSGIPEGCTNTDWYFWSCEQLSTYFKDNLNYDPEKWCLDPSWQDRCCGMCYENGIYYKK</sequence>
<dbReference type="OrthoDB" id="10035764at2759"/>
<reference evidence="1" key="2">
    <citation type="submission" date="2020-11" db="EMBL/GenBank/DDBJ databases">
        <authorList>
            <person name="McCartney M.A."/>
            <person name="Auch B."/>
            <person name="Kono T."/>
            <person name="Mallez S."/>
            <person name="Becker A."/>
            <person name="Gohl D.M."/>
            <person name="Silverstein K.A.T."/>
            <person name="Koren S."/>
            <person name="Bechman K.B."/>
            <person name="Herman A."/>
            <person name="Abrahante J.E."/>
            <person name="Garbe J."/>
        </authorList>
    </citation>
    <scope>NUCLEOTIDE SEQUENCE</scope>
    <source>
        <strain evidence="1">Duluth1</strain>
        <tissue evidence="1">Whole animal</tissue>
    </source>
</reference>
<proteinExistence type="predicted"/>
<keyword evidence="2" id="KW-1185">Reference proteome</keyword>
<reference evidence="1" key="1">
    <citation type="journal article" date="2019" name="bioRxiv">
        <title>The Genome of the Zebra Mussel, Dreissena polymorpha: A Resource for Invasive Species Research.</title>
        <authorList>
            <person name="McCartney M.A."/>
            <person name="Auch B."/>
            <person name="Kono T."/>
            <person name="Mallez S."/>
            <person name="Zhang Y."/>
            <person name="Obille A."/>
            <person name="Becker A."/>
            <person name="Abrahante J.E."/>
            <person name="Garbe J."/>
            <person name="Badalamenti J.P."/>
            <person name="Herman A."/>
            <person name="Mangelson H."/>
            <person name="Liachko I."/>
            <person name="Sullivan S."/>
            <person name="Sone E.D."/>
            <person name="Koren S."/>
            <person name="Silverstein K.A.T."/>
            <person name="Beckman K.B."/>
            <person name="Gohl D.M."/>
        </authorList>
    </citation>
    <scope>NUCLEOTIDE SEQUENCE</scope>
    <source>
        <strain evidence="1">Duluth1</strain>
        <tissue evidence="1">Whole animal</tissue>
    </source>
</reference>
<comment type="caution">
    <text evidence="1">The sequence shown here is derived from an EMBL/GenBank/DDBJ whole genome shotgun (WGS) entry which is preliminary data.</text>
</comment>
<evidence type="ECO:0000313" key="2">
    <source>
        <dbReference type="Proteomes" id="UP000828390"/>
    </source>
</evidence>
<protein>
    <submittedName>
        <fullName evidence="1">Uncharacterized protein</fullName>
    </submittedName>
</protein>